<evidence type="ECO:0000256" key="6">
    <source>
        <dbReference type="ARBA" id="ARBA00022679"/>
    </source>
</evidence>
<comment type="function">
    <text evidence="10">S-adenosyl-L-methionine-dependent methyltransferase that mediates N(3)-methylcytidine modification of residue 32 of the tRNA anticodon loop of tRNA(Ser), including tRNA(Ser)(UGA) and tRNA(Ser)(GCU). Interaction with SARS1/SerRS is required for N(3)-methylcytidine methylation.</text>
</comment>
<keyword evidence="7" id="KW-0819">tRNA processing</keyword>
<sequence>MDSTDGSEDSAEISACNRKQLSEEEEAKLQAQNSRLVPEFKARQLELQAQKHWDLFYKRNETRFFKDRRWTTREFEELLSDPSEEPKVMLEVGCGVGNFIFPLIEEKRNNYFYYACDFSARAVEFVRNHELYDPTRVKAFQCDITDGESLLQNIPAGSVDIVTMIFVLSAIHPEKFKQVIGNLHKVLKPGGVVLFRDYGLYDMAQIRFKPGHKIAENFYMRQDGTRSYYFSTEEIEHIFLEEGFETLVNSYAHRRTINAKEGIDVPRIFVQSKFRKKNNDGFSER</sequence>
<evidence type="ECO:0000259" key="14">
    <source>
        <dbReference type="Pfam" id="PF08242"/>
    </source>
</evidence>
<dbReference type="Proteomes" id="UP000594454">
    <property type="component" value="Chromosome 1"/>
</dbReference>
<dbReference type="GO" id="GO:0005634">
    <property type="term" value="C:nucleus"/>
    <property type="evidence" value="ECO:0007669"/>
    <property type="project" value="UniProtKB-SubCell"/>
</dbReference>
<protein>
    <recommendedName>
        <fullName evidence="12">tRNA N(3)-methylcytidine methyltransferase</fullName>
        <ecNumber evidence="12">2.1.1.-</ecNumber>
    </recommendedName>
</protein>
<dbReference type="SUPFAM" id="SSF53335">
    <property type="entry name" value="S-adenosyl-L-methionine-dependent methyltransferases"/>
    <property type="match status" value="1"/>
</dbReference>
<dbReference type="OMA" id="DAQRNWD"/>
<dbReference type="CDD" id="cd02440">
    <property type="entry name" value="AdoMet_MTases"/>
    <property type="match status" value="1"/>
</dbReference>
<evidence type="ECO:0000256" key="9">
    <source>
        <dbReference type="ARBA" id="ARBA00050646"/>
    </source>
</evidence>
<dbReference type="Pfam" id="PF08242">
    <property type="entry name" value="Methyltransf_12"/>
    <property type="match status" value="1"/>
</dbReference>
<dbReference type="InterPro" id="IPR029063">
    <property type="entry name" value="SAM-dependent_MTases_sf"/>
</dbReference>
<dbReference type="InterPro" id="IPR013217">
    <property type="entry name" value="Methyltransf_12"/>
</dbReference>
<evidence type="ECO:0000256" key="1">
    <source>
        <dbReference type="ARBA" id="ARBA00004123"/>
    </source>
</evidence>
<evidence type="ECO:0000256" key="4">
    <source>
        <dbReference type="ARBA" id="ARBA00022490"/>
    </source>
</evidence>
<reference evidence="15 16" key="1">
    <citation type="submission" date="2020-11" db="EMBL/GenBank/DDBJ databases">
        <authorList>
            <person name="Wallbank WR R."/>
            <person name="Pardo Diaz C."/>
            <person name="Kozak K."/>
            <person name="Martin S."/>
            <person name="Jiggins C."/>
            <person name="Moest M."/>
            <person name="Warren A I."/>
            <person name="Generalovic N T."/>
            <person name="Byers J.R.P. K."/>
            <person name="Montejo-Kovacevich G."/>
            <person name="Yen C E."/>
        </authorList>
    </citation>
    <scope>NUCLEOTIDE SEQUENCE [LARGE SCALE GENOMIC DNA]</scope>
</reference>
<evidence type="ECO:0000256" key="10">
    <source>
        <dbReference type="ARBA" id="ARBA00058280"/>
    </source>
</evidence>
<keyword evidence="8" id="KW-0539">Nucleus</keyword>
<keyword evidence="16" id="KW-1185">Reference proteome</keyword>
<accession>A0A7R8YNT8</accession>
<evidence type="ECO:0000256" key="8">
    <source>
        <dbReference type="ARBA" id="ARBA00023242"/>
    </source>
</evidence>
<proteinExistence type="inferred from homology"/>
<evidence type="ECO:0000256" key="3">
    <source>
        <dbReference type="ARBA" id="ARBA00009725"/>
    </source>
</evidence>
<dbReference type="EC" id="2.1.1.-" evidence="12"/>
<gene>
    <name evidence="15" type="ORF">HERILL_LOCUS61</name>
</gene>
<evidence type="ECO:0000256" key="7">
    <source>
        <dbReference type="ARBA" id="ARBA00022694"/>
    </source>
</evidence>
<evidence type="ECO:0000256" key="13">
    <source>
        <dbReference type="SAM" id="MobiDB-lite"/>
    </source>
</evidence>
<dbReference type="PANTHER" id="PTHR22809:SF5">
    <property type="entry name" value="TRNA N(3)-METHYLCYTIDINE METHYLTRANSFERASE METTL6"/>
    <property type="match status" value="1"/>
</dbReference>
<dbReference type="AlphaFoldDB" id="A0A7R8YNT8"/>
<evidence type="ECO:0000313" key="16">
    <source>
        <dbReference type="Proteomes" id="UP000594454"/>
    </source>
</evidence>
<dbReference type="PIRSF" id="PIRSF037755">
    <property type="entry name" value="Mettl2_prd"/>
    <property type="match status" value="1"/>
</dbReference>
<dbReference type="GO" id="GO:0030488">
    <property type="term" value="P:tRNA methylation"/>
    <property type="evidence" value="ECO:0007669"/>
    <property type="project" value="UniProtKB-ARBA"/>
</dbReference>
<dbReference type="GO" id="GO:0005737">
    <property type="term" value="C:cytoplasm"/>
    <property type="evidence" value="ECO:0007669"/>
    <property type="project" value="UniProtKB-SubCell"/>
</dbReference>
<keyword evidence="4" id="KW-0963">Cytoplasm</keyword>
<feature type="domain" description="Methyltransferase type 12" evidence="14">
    <location>
        <begin position="90"/>
        <end position="193"/>
    </location>
</feature>
<keyword evidence="5 12" id="KW-0489">Methyltransferase</keyword>
<evidence type="ECO:0000313" key="15">
    <source>
        <dbReference type="EMBL" id="CAD7076661.1"/>
    </source>
</evidence>
<dbReference type="Gene3D" id="3.40.50.150">
    <property type="entry name" value="Vaccinia Virus protein VP39"/>
    <property type="match status" value="1"/>
</dbReference>
<evidence type="ECO:0000256" key="2">
    <source>
        <dbReference type="ARBA" id="ARBA00004496"/>
    </source>
</evidence>
<name>A0A7R8YNT8_HERIL</name>
<dbReference type="FunCoup" id="A0A7R8YNT8">
    <property type="interactions" value="257"/>
</dbReference>
<dbReference type="EMBL" id="LR899009">
    <property type="protein sequence ID" value="CAD7076661.1"/>
    <property type="molecule type" value="Genomic_DNA"/>
</dbReference>
<organism evidence="15 16">
    <name type="scientific">Hermetia illucens</name>
    <name type="common">Black soldier fly</name>
    <dbReference type="NCBI Taxonomy" id="343691"/>
    <lineage>
        <taxon>Eukaryota</taxon>
        <taxon>Metazoa</taxon>
        <taxon>Ecdysozoa</taxon>
        <taxon>Arthropoda</taxon>
        <taxon>Hexapoda</taxon>
        <taxon>Insecta</taxon>
        <taxon>Pterygota</taxon>
        <taxon>Neoptera</taxon>
        <taxon>Endopterygota</taxon>
        <taxon>Diptera</taxon>
        <taxon>Brachycera</taxon>
        <taxon>Stratiomyomorpha</taxon>
        <taxon>Stratiomyidae</taxon>
        <taxon>Hermetiinae</taxon>
        <taxon>Hermetia</taxon>
    </lineage>
</organism>
<feature type="compositionally biased region" description="Acidic residues" evidence="13">
    <location>
        <begin position="1"/>
        <end position="11"/>
    </location>
</feature>
<evidence type="ECO:0000256" key="12">
    <source>
        <dbReference type="PIRNR" id="PIRNR037755"/>
    </source>
</evidence>
<dbReference type="OrthoDB" id="417697at2759"/>
<comment type="similarity">
    <text evidence="3 12">Belongs to the methyltransferase superfamily. METL family.</text>
</comment>
<evidence type="ECO:0000256" key="5">
    <source>
        <dbReference type="ARBA" id="ARBA00022603"/>
    </source>
</evidence>
<dbReference type="InParanoid" id="A0A7R8YNT8"/>
<dbReference type="PANTHER" id="PTHR22809">
    <property type="entry name" value="METHYLTRANSFERASE-RELATED"/>
    <property type="match status" value="1"/>
</dbReference>
<evidence type="ECO:0000256" key="11">
    <source>
        <dbReference type="ARBA" id="ARBA00065134"/>
    </source>
</evidence>
<comment type="catalytic activity">
    <reaction evidence="9">
        <text>cytidine(32) in tRNA(Ser) + S-adenosyl-L-methionine = N(3)-methylcytidine(32) in tRNA(Ser) + S-adenosyl-L-homocysteine + H(+)</text>
        <dbReference type="Rhea" id="RHEA:50956"/>
        <dbReference type="Rhea" id="RHEA-COMP:12849"/>
        <dbReference type="Rhea" id="RHEA-COMP:12851"/>
        <dbReference type="ChEBI" id="CHEBI:15378"/>
        <dbReference type="ChEBI" id="CHEBI:57856"/>
        <dbReference type="ChEBI" id="CHEBI:59789"/>
        <dbReference type="ChEBI" id="CHEBI:74894"/>
        <dbReference type="ChEBI" id="CHEBI:82748"/>
    </reaction>
    <physiologicalReaction direction="left-to-right" evidence="9">
        <dbReference type="Rhea" id="RHEA:50957"/>
    </physiologicalReaction>
</comment>
<feature type="region of interest" description="Disordered" evidence="13">
    <location>
        <begin position="1"/>
        <end position="21"/>
    </location>
</feature>
<dbReference type="FunFam" id="3.40.50.150:FF:000279">
    <property type="entry name" value="Methyltransferase-like protein"/>
    <property type="match status" value="1"/>
</dbReference>
<dbReference type="GO" id="GO:0052735">
    <property type="term" value="F:tRNA (cytidine-3-)-methyltransferase activity"/>
    <property type="evidence" value="ECO:0007669"/>
    <property type="project" value="UniProtKB-ARBA"/>
</dbReference>
<dbReference type="InterPro" id="IPR026113">
    <property type="entry name" value="METTL2/6/8-like"/>
</dbReference>
<keyword evidence="6 12" id="KW-0808">Transferase</keyword>
<comment type="subcellular location">
    <subcellularLocation>
        <location evidence="2">Cytoplasm</location>
    </subcellularLocation>
    <subcellularLocation>
        <location evidence="1">Nucleus</location>
    </subcellularLocation>
</comment>
<comment type="subunit">
    <text evidence="11">Monomer. Interacts with SARS1/SerRS; interaction is mediated via tRNA(Ser) and is required for N(3)-methylcytidine methylation.</text>
</comment>